<evidence type="ECO:0000313" key="2">
    <source>
        <dbReference type="Proteomes" id="UP000011115"/>
    </source>
</evidence>
<name>M1ATH5_SOLTU</name>
<dbReference type="ExpressionAtlas" id="M1ATH5">
    <property type="expression patterns" value="baseline"/>
</dbReference>
<dbReference type="Proteomes" id="UP000011115">
    <property type="component" value="Unassembled WGS sequence"/>
</dbReference>
<reference evidence="2" key="1">
    <citation type="journal article" date="2011" name="Nature">
        <title>Genome sequence and analysis of the tuber crop potato.</title>
        <authorList>
            <consortium name="The Potato Genome Sequencing Consortium"/>
        </authorList>
    </citation>
    <scope>NUCLEOTIDE SEQUENCE [LARGE SCALE GENOMIC DNA]</scope>
    <source>
        <strain evidence="2">cv. DM1-3 516 R44</strain>
    </source>
</reference>
<keyword evidence="2" id="KW-1185">Reference proteome</keyword>
<proteinExistence type="predicted"/>
<accession>M1ATH5</accession>
<sequence length="84" mass="9679">MDDAPSTSTRRIYDYEDIEWAENRSKKFHDLLIMAKAKVGKLKTDGPSSSKAQVQKNLQKRGRKFAPAVSRPSLPKVRFSIFFY</sequence>
<dbReference type="HOGENOM" id="CLU_2642795_0_0_1"/>
<evidence type="ECO:0000313" key="1">
    <source>
        <dbReference type="EnsemblPlants" id="PGSC0003DMT400029870"/>
    </source>
</evidence>
<gene>
    <name evidence="1" type="primary">LOC102593415</name>
</gene>
<organism evidence="1 2">
    <name type="scientific">Solanum tuberosum</name>
    <name type="common">Potato</name>
    <dbReference type="NCBI Taxonomy" id="4113"/>
    <lineage>
        <taxon>Eukaryota</taxon>
        <taxon>Viridiplantae</taxon>
        <taxon>Streptophyta</taxon>
        <taxon>Embryophyta</taxon>
        <taxon>Tracheophyta</taxon>
        <taxon>Spermatophyta</taxon>
        <taxon>Magnoliopsida</taxon>
        <taxon>eudicotyledons</taxon>
        <taxon>Gunneridae</taxon>
        <taxon>Pentapetalae</taxon>
        <taxon>asterids</taxon>
        <taxon>lamiids</taxon>
        <taxon>Solanales</taxon>
        <taxon>Solanaceae</taxon>
        <taxon>Solanoideae</taxon>
        <taxon>Solaneae</taxon>
        <taxon>Solanum</taxon>
    </lineage>
</organism>
<dbReference type="EnsemblPlants" id="PGSC0003DMT400029870">
    <property type="protein sequence ID" value="PGSC0003DMT400029870"/>
    <property type="gene ID" value="PGSC0003DMG400011477"/>
</dbReference>
<dbReference type="AlphaFoldDB" id="M1ATH5"/>
<protein>
    <submittedName>
        <fullName evidence="1">Transcription factor jumonji family protein</fullName>
    </submittedName>
</protein>
<dbReference type="Gramene" id="PGSC0003DMT400029870">
    <property type="protein sequence ID" value="PGSC0003DMT400029870"/>
    <property type="gene ID" value="PGSC0003DMG400011477"/>
</dbReference>
<reference evidence="1" key="2">
    <citation type="submission" date="2015-06" db="UniProtKB">
        <authorList>
            <consortium name="EnsemblPlants"/>
        </authorList>
    </citation>
    <scope>IDENTIFICATION</scope>
    <source>
        <strain evidence="1">DM1-3 516 R44</strain>
    </source>
</reference>